<dbReference type="KEGG" id="nkr:NKOR_03885"/>
<dbReference type="HOGENOM" id="CLU_1048074_0_0_2"/>
<evidence type="ECO:0000313" key="3">
    <source>
        <dbReference type="Proteomes" id="UP000006101"/>
    </source>
</evidence>
<dbReference type="Proteomes" id="UP000006101">
    <property type="component" value="Chromosome"/>
</dbReference>
<dbReference type="RefSeq" id="WP_014963054.1">
    <property type="nucleotide sequence ID" value="NC_018655.1"/>
</dbReference>
<accession>K0B692</accession>
<feature type="transmembrane region" description="Helical" evidence="1">
    <location>
        <begin position="85"/>
        <end position="106"/>
    </location>
</feature>
<dbReference type="GeneID" id="13724815"/>
<keyword evidence="1" id="KW-0812">Transmembrane</keyword>
<evidence type="ECO:0000313" key="2">
    <source>
        <dbReference type="EMBL" id="AFS80667.1"/>
    </source>
</evidence>
<dbReference type="STRING" id="1229908.NKOR_03885"/>
<evidence type="ECO:0000256" key="1">
    <source>
        <dbReference type="SAM" id="Phobius"/>
    </source>
</evidence>
<organism evidence="2 3">
    <name type="scientific">Candidatus Nitrosopumilus koreensis AR1</name>
    <dbReference type="NCBI Taxonomy" id="1229908"/>
    <lineage>
        <taxon>Archaea</taxon>
        <taxon>Nitrososphaerota</taxon>
        <taxon>Nitrososphaeria</taxon>
        <taxon>Nitrosopumilales</taxon>
        <taxon>Nitrosopumilaceae</taxon>
        <taxon>Nitrosopumilus</taxon>
    </lineage>
</organism>
<name>K0B692_9ARCH</name>
<dbReference type="PATRIC" id="fig|1229908.8.peg.835"/>
<dbReference type="EMBL" id="CP003842">
    <property type="protein sequence ID" value="AFS80667.1"/>
    <property type="molecule type" value="Genomic_DNA"/>
</dbReference>
<sequence length="265" mass="30533">MKFVLLLILIGMITPVFAQESSFDEQLMNSTEYSKIIDRLYLLENENKQLENLIHNFDDGISSKLSKIDESLIQSGDVANKSLWLGLYISMVFAGIAIAATIIYSIKLGSQTKLIETDIKTRIRPILSRKELRKKITNSTEQHVGELHTLSKQKALFHFQNTGTLPAVNISRNYYAEIRETPSNEIKLDPTKYVDAFKMASLAPNEYYSTDIFWLDPCFDDAVDKNTCYFGLIIWYHDSKGTRYHYHIEGYFDKGEMMLNHVDMD</sequence>
<keyword evidence="3" id="KW-1185">Reference proteome</keyword>
<protein>
    <submittedName>
        <fullName evidence="2">Uncharacterized protein</fullName>
    </submittedName>
</protein>
<keyword evidence="1" id="KW-1133">Transmembrane helix</keyword>
<proteinExistence type="predicted"/>
<keyword evidence="1" id="KW-0472">Membrane</keyword>
<reference evidence="2 3" key="1">
    <citation type="journal article" date="2012" name="J. Bacteriol.">
        <title>Draft Genome Sequence of an Ammonia-Oxidizing Archaeon, "Candidatus Nitrosopumilus koreensis" AR1, from Marine Sediment.</title>
        <authorList>
            <person name="Park S.J."/>
            <person name="Kim J.G."/>
            <person name="Jung M.Y."/>
            <person name="Kim S.J."/>
            <person name="Cha I.T."/>
            <person name="Kwon K."/>
            <person name="Lee J.H."/>
            <person name="Rhee S.K."/>
        </authorList>
    </citation>
    <scope>NUCLEOTIDE SEQUENCE [LARGE SCALE GENOMIC DNA]</scope>
    <source>
        <strain evidence="2 3">AR1</strain>
    </source>
</reference>
<dbReference type="AlphaFoldDB" id="K0B692"/>
<gene>
    <name evidence="2" type="ORF">NKOR_03885</name>
</gene>